<reference evidence="2" key="1">
    <citation type="submission" date="2020-11" db="EMBL/GenBank/DDBJ databases">
        <authorList>
            <consortium name="DOE Joint Genome Institute"/>
            <person name="Ahrendt S."/>
            <person name="Riley R."/>
            <person name="Andreopoulos W."/>
            <person name="Labutti K."/>
            <person name="Pangilinan J."/>
            <person name="Ruiz-Duenas F.J."/>
            <person name="Barrasa J.M."/>
            <person name="Sanchez-Garcia M."/>
            <person name="Camarero S."/>
            <person name="Miyauchi S."/>
            <person name="Serrano A."/>
            <person name="Linde D."/>
            <person name="Babiker R."/>
            <person name="Drula E."/>
            <person name="Ayuso-Fernandez I."/>
            <person name="Pacheco R."/>
            <person name="Padilla G."/>
            <person name="Ferreira P."/>
            <person name="Barriuso J."/>
            <person name="Kellner H."/>
            <person name="Castanera R."/>
            <person name="Alfaro M."/>
            <person name="Ramirez L."/>
            <person name="Pisabarro A.G."/>
            <person name="Kuo A."/>
            <person name="Tritt A."/>
            <person name="Lipzen A."/>
            <person name="He G."/>
            <person name="Yan M."/>
            <person name="Ng V."/>
            <person name="Cullen D."/>
            <person name="Martin F."/>
            <person name="Rosso M.-N."/>
            <person name="Henrissat B."/>
            <person name="Hibbett D."/>
            <person name="Martinez A.T."/>
            <person name="Grigoriev I.V."/>
        </authorList>
    </citation>
    <scope>NUCLEOTIDE SEQUENCE</scope>
    <source>
        <strain evidence="2">CIRM-BRFM 674</strain>
    </source>
</reference>
<feature type="chain" id="PRO_5040214912" evidence="1">
    <location>
        <begin position="21"/>
        <end position="349"/>
    </location>
</feature>
<sequence>MLPSLTFYFAGFFLAATVHGASITPDGVPSGFEQPTVPARNRTDFDTIFAEITESTTLSTRSPKDIHIAARQARATPKFFELTFGPIGAANNADGYMGFVSLETYDVNACATSCNTRGFDSSSGPCIFFNIWTAVVNGSATSTVCSLYNTVTDNSTATNTGQGDLVVTASRGYSRKSLIQDGSFQDYTCIVTQTNGCPFTPSKFWTRFVPAGYDFVLVNNNPAHSGTSSAFFFFSPPSPDAYAYGSTLDYALPTNAVAGKTYVISFFYTNSNLFPAPANLTGPLVSALWNGVSVIDAPQVGPETFNGLSFMNIIAEVVAQGDDTFTLKNGVAFPHAMYVDDIAIFEKWY</sequence>
<proteinExistence type="predicted"/>
<dbReference type="AlphaFoldDB" id="A0A9P5Z366"/>
<organism evidence="2 3">
    <name type="scientific">Pholiota conissans</name>
    <dbReference type="NCBI Taxonomy" id="109636"/>
    <lineage>
        <taxon>Eukaryota</taxon>
        <taxon>Fungi</taxon>
        <taxon>Dikarya</taxon>
        <taxon>Basidiomycota</taxon>
        <taxon>Agaricomycotina</taxon>
        <taxon>Agaricomycetes</taxon>
        <taxon>Agaricomycetidae</taxon>
        <taxon>Agaricales</taxon>
        <taxon>Agaricineae</taxon>
        <taxon>Strophariaceae</taxon>
        <taxon>Pholiota</taxon>
    </lineage>
</organism>
<dbReference type="EMBL" id="MU155192">
    <property type="protein sequence ID" value="KAF9480573.1"/>
    <property type="molecule type" value="Genomic_DNA"/>
</dbReference>
<evidence type="ECO:0000313" key="2">
    <source>
        <dbReference type="EMBL" id="KAF9480573.1"/>
    </source>
</evidence>
<accession>A0A9P5Z366</accession>
<keyword evidence="3" id="KW-1185">Reference proteome</keyword>
<name>A0A9P5Z366_9AGAR</name>
<evidence type="ECO:0000313" key="3">
    <source>
        <dbReference type="Proteomes" id="UP000807469"/>
    </source>
</evidence>
<protein>
    <submittedName>
        <fullName evidence="2">Uncharacterized protein</fullName>
    </submittedName>
</protein>
<comment type="caution">
    <text evidence="2">The sequence shown here is derived from an EMBL/GenBank/DDBJ whole genome shotgun (WGS) entry which is preliminary data.</text>
</comment>
<keyword evidence="1" id="KW-0732">Signal</keyword>
<dbReference type="Proteomes" id="UP000807469">
    <property type="component" value="Unassembled WGS sequence"/>
</dbReference>
<evidence type="ECO:0000256" key="1">
    <source>
        <dbReference type="SAM" id="SignalP"/>
    </source>
</evidence>
<feature type="signal peptide" evidence="1">
    <location>
        <begin position="1"/>
        <end position="20"/>
    </location>
</feature>
<dbReference type="OrthoDB" id="271448at2759"/>
<gene>
    <name evidence="2" type="ORF">BDN70DRAFT_920423</name>
</gene>